<dbReference type="STRING" id="1120964.GCA_001313265_04292"/>
<evidence type="ECO:0000313" key="1">
    <source>
        <dbReference type="EMBL" id="SEG25501.1"/>
    </source>
</evidence>
<dbReference type="Proteomes" id="UP000236736">
    <property type="component" value="Unassembled WGS sequence"/>
</dbReference>
<evidence type="ECO:0000313" key="2">
    <source>
        <dbReference type="Proteomes" id="UP000236736"/>
    </source>
</evidence>
<dbReference type="InterPro" id="IPR045538">
    <property type="entry name" value="CIS_TMP"/>
</dbReference>
<gene>
    <name evidence="1" type="ORF">SAMN03080598_03103</name>
</gene>
<keyword evidence="2" id="KW-1185">Reference proteome</keyword>
<sequence>MSRHLIHRQVLDLHYTDGGRAKAAMNQWGERYQKEWLPVIEELLDELDSQGKWFRLEKVELELGKIRENQSPEIFQKKLKEVLKTQLLKQFPELQKESEEQKEFNSRHPQDERKSLELLIYQLQNGRKPWWASQSKKEGIRNLVKKLISEKNRSFLLWLKSESFSQVMLNRLANHLEVDEIQKILSLTFPKKHKESQGIAQSLVSALSPDITPKIALEIILTKQIAEAFFIPQKQLNHPVSSWFKIWLFKPKAVFQPAHEILLELLALLIPADFLQKSKTKILEKVWSKWTQTSTFRNTPDSKIRQTISPAGGKEKFLELLKNKSTIQNLSSKKALQKWQIQSAPSEKLEPEETFPIHNSGLVLAVPFLPYFFKGLGLVENKEFVSKEAQNRAVLLIQALLDDSYFYEESDLLLNKILCGIDPLEPIQVHFSPTDLEKEEIKNLLDTMVARWTALKSTSGTAMAKGFFPREGSLRRVDRGYQLTIPRISIDILLNRLPWTISIIKLPWMDETLYTEW</sequence>
<name>A0A1H5YMX6_9BACT</name>
<dbReference type="AlphaFoldDB" id="A0A1H5YMX6"/>
<dbReference type="RefSeq" id="WP_103925729.1">
    <property type="nucleotide sequence ID" value="NZ_FNVR01000020.1"/>
</dbReference>
<proteinExistence type="predicted"/>
<dbReference type="Pfam" id="PF19268">
    <property type="entry name" value="CIS_TMP"/>
    <property type="match status" value="1"/>
</dbReference>
<reference evidence="2" key="1">
    <citation type="submission" date="2016-10" db="EMBL/GenBank/DDBJ databases">
        <authorList>
            <person name="Varghese N."/>
            <person name="Submissions S."/>
        </authorList>
    </citation>
    <scope>NUCLEOTIDE SEQUENCE [LARGE SCALE GENOMIC DNA]</scope>
    <source>
        <strain evidence="2">DSM 17298</strain>
    </source>
</reference>
<protein>
    <submittedName>
        <fullName evidence="1">Uncharacterized protein</fullName>
    </submittedName>
</protein>
<dbReference type="OrthoDB" id="1488184at2"/>
<accession>A0A1H5YMX6</accession>
<organism evidence="1 2">
    <name type="scientific">Algoriphagus boritolerans DSM 17298 = JCM 18970</name>
    <dbReference type="NCBI Taxonomy" id="1120964"/>
    <lineage>
        <taxon>Bacteria</taxon>
        <taxon>Pseudomonadati</taxon>
        <taxon>Bacteroidota</taxon>
        <taxon>Cytophagia</taxon>
        <taxon>Cytophagales</taxon>
        <taxon>Cyclobacteriaceae</taxon>
        <taxon>Algoriphagus</taxon>
    </lineage>
</organism>
<dbReference type="EMBL" id="FNVR01000020">
    <property type="protein sequence ID" value="SEG25501.1"/>
    <property type="molecule type" value="Genomic_DNA"/>
</dbReference>